<dbReference type="InParanoid" id="U5DLA6"/>
<dbReference type="RefSeq" id="WP_022606852.1">
    <property type="nucleotide sequence ID" value="NZ_ASSJ01000049.1"/>
</dbReference>
<evidence type="ECO:0000313" key="1">
    <source>
        <dbReference type="EMBL" id="ERN41359.1"/>
    </source>
</evidence>
<gene>
    <name evidence="1" type="ORF">KR51_00019260</name>
</gene>
<accession>U5DLA6</accession>
<protein>
    <submittedName>
        <fullName evidence="1">Uncharacterized protein</fullName>
    </submittedName>
</protein>
<sequence>MSELVHLDAQPLVNRSDRTQQLVAFCRAHMKRGRDFGAIAGGQRPILFKPGAEKLVRLFGLATHFEMCHMVEDFTGKENGEPLFYYRYRCTLTWNGQAIAQSEGSCNSWEKKYRNRRDKFDLVNTLQKMAQKRALVSATLLATGASELFEQ</sequence>
<reference evidence="1 2" key="1">
    <citation type="submission" date="2013-05" db="EMBL/GenBank/DDBJ databases">
        <title>Draft genome sequence of Rubidibacter lacunae KORDI 51-2.</title>
        <authorList>
            <person name="Choi D.H."/>
            <person name="Noh J.H."/>
            <person name="Kwon K.-K."/>
            <person name="Lee J.-H."/>
            <person name="Ryu J.-Y."/>
        </authorList>
    </citation>
    <scope>NUCLEOTIDE SEQUENCE [LARGE SCALE GENOMIC DNA]</scope>
    <source>
        <strain evidence="1 2">KORDI 51-2</strain>
    </source>
</reference>
<dbReference type="EMBL" id="ASSJ01000049">
    <property type="protein sequence ID" value="ERN41359.1"/>
    <property type="molecule type" value="Genomic_DNA"/>
</dbReference>
<dbReference type="Proteomes" id="UP000016960">
    <property type="component" value="Unassembled WGS sequence"/>
</dbReference>
<dbReference type="PATRIC" id="fig|582515.4.peg.2168"/>
<dbReference type="AlphaFoldDB" id="U5DLA6"/>
<dbReference type="OrthoDB" id="423960at2"/>
<dbReference type="STRING" id="582515.KR51_00019260"/>
<evidence type="ECO:0000313" key="2">
    <source>
        <dbReference type="Proteomes" id="UP000016960"/>
    </source>
</evidence>
<keyword evidence="2" id="KW-1185">Reference proteome</keyword>
<comment type="caution">
    <text evidence="1">The sequence shown here is derived from an EMBL/GenBank/DDBJ whole genome shotgun (WGS) entry which is preliminary data.</text>
</comment>
<organism evidence="1 2">
    <name type="scientific">Rubidibacter lacunae KORDI 51-2</name>
    <dbReference type="NCBI Taxonomy" id="582515"/>
    <lineage>
        <taxon>Bacteria</taxon>
        <taxon>Bacillati</taxon>
        <taxon>Cyanobacteriota</taxon>
        <taxon>Cyanophyceae</taxon>
        <taxon>Oscillatoriophycideae</taxon>
        <taxon>Chroococcales</taxon>
        <taxon>Aphanothecaceae</taxon>
        <taxon>Rubidibacter</taxon>
    </lineage>
</organism>
<name>U5DLA6_9CHRO</name>
<proteinExistence type="predicted"/>